<dbReference type="InterPro" id="IPR009387">
    <property type="entry name" value="HigB-2"/>
</dbReference>
<evidence type="ECO:0000313" key="1">
    <source>
        <dbReference type="EMBL" id="TDQ36985.1"/>
    </source>
</evidence>
<dbReference type="OrthoDB" id="197283at2"/>
<proteinExistence type="predicted"/>
<keyword evidence="1" id="KW-0540">Nuclease</keyword>
<accession>A0A4R6TYH5</accession>
<dbReference type="GO" id="GO:0004519">
    <property type="term" value="F:endonuclease activity"/>
    <property type="evidence" value="ECO:0007669"/>
    <property type="project" value="UniProtKB-KW"/>
</dbReference>
<dbReference type="RefSeq" id="WP_133581485.1">
    <property type="nucleotide sequence ID" value="NZ_SNYJ01000015.1"/>
</dbReference>
<dbReference type="AlphaFoldDB" id="A0A4R6TYH5"/>
<dbReference type="EMBL" id="SNYJ01000015">
    <property type="protein sequence ID" value="TDQ36985.1"/>
    <property type="molecule type" value="Genomic_DNA"/>
</dbReference>
<name>A0A4R6TYH5_9BACI</name>
<reference evidence="1 2" key="1">
    <citation type="submission" date="2019-03" db="EMBL/GenBank/DDBJ databases">
        <title>Genomic Encyclopedia of Type Strains, Phase IV (KMG-IV): sequencing the most valuable type-strain genomes for metagenomic binning, comparative biology and taxonomic classification.</title>
        <authorList>
            <person name="Goeker M."/>
        </authorList>
    </citation>
    <scope>NUCLEOTIDE SEQUENCE [LARGE SCALE GENOMIC DNA]</scope>
    <source>
        <strain evidence="1 2">DSM 28697</strain>
    </source>
</reference>
<comment type="caution">
    <text evidence="1">The sequence shown here is derived from an EMBL/GenBank/DDBJ whole genome shotgun (WGS) entry which is preliminary data.</text>
</comment>
<dbReference type="Proteomes" id="UP000295632">
    <property type="component" value="Unassembled WGS sequence"/>
</dbReference>
<keyword evidence="1" id="KW-0255">Endonuclease</keyword>
<gene>
    <name evidence="1" type="ORF">EV213_11579</name>
</gene>
<organism evidence="1 2">
    <name type="scientific">Aureibacillus halotolerans</name>
    <dbReference type="NCBI Taxonomy" id="1508390"/>
    <lineage>
        <taxon>Bacteria</taxon>
        <taxon>Bacillati</taxon>
        <taxon>Bacillota</taxon>
        <taxon>Bacilli</taxon>
        <taxon>Bacillales</taxon>
        <taxon>Bacillaceae</taxon>
        <taxon>Aureibacillus</taxon>
    </lineage>
</organism>
<protein>
    <submittedName>
        <fullName evidence="1">mRNA-degrading endonuclease RelE of RelBE toxin-antitoxin system</fullName>
    </submittedName>
</protein>
<dbReference type="PIRSF" id="PIRSF039032">
    <property type="entry name" value="HigB-2"/>
    <property type="match status" value="1"/>
</dbReference>
<keyword evidence="1" id="KW-0378">Hydrolase</keyword>
<evidence type="ECO:0000313" key="2">
    <source>
        <dbReference type="Proteomes" id="UP000295632"/>
    </source>
</evidence>
<keyword evidence="2" id="KW-1185">Reference proteome</keyword>
<sequence length="118" mass="13316">MNHYQIIPTKSFDRALRNLTKKHPKAVDDIGDVLTSLQNGDLVGNAIPGLKHPNNKAFKVRSANVSGRTGKRGGFRIIYYLVTSDNEIYLLTVYSKSDKQNISTKEINELVRKYVKPL</sequence>